<dbReference type="EMBL" id="UINC01129098">
    <property type="protein sequence ID" value="SVD09267.1"/>
    <property type="molecule type" value="Genomic_DNA"/>
</dbReference>
<gene>
    <name evidence="2" type="ORF">METZ01_LOCUS362121</name>
</gene>
<evidence type="ECO:0000313" key="2">
    <source>
        <dbReference type="EMBL" id="SVD09267.1"/>
    </source>
</evidence>
<dbReference type="InterPro" id="IPR016195">
    <property type="entry name" value="Pol/histidinol_Pase-like"/>
</dbReference>
<organism evidence="2">
    <name type="scientific">marine metagenome</name>
    <dbReference type="NCBI Taxonomy" id="408172"/>
    <lineage>
        <taxon>unclassified sequences</taxon>
        <taxon>metagenomes</taxon>
        <taxon>ecological metagenomes</taxon>
    </lineage>
</organism>
<name>A0A382SJ86_9ZZZZ</name>
<accession>A0A382SJ86</accession>
<evidence type="ECO:0000256" key="1">
    <source>
        <dbReference type="SAM" id="MobiDB-lite"/>
    </source>
</evidence>
<feature type="non-terminal residue" evidence="2">
    <location>
        <position position="22"/>
    </location>
</feature>
<sequence length="22" mass="2445">MPWFKGNIHTHTTNSDGDSSPD</sequence>
<reference evidence="2" key="1">
    <citation type="submission" date="2018-05" db="EMBL/GenBank/DDBJ databases">
        <authorList>
            <person name="Lanie J.A."/>
            <person name="Ng W.-L."/>
            <person name="Kazmierczak K.M."/>
            <person name="Andrzejewski T.M."/>
            <person name="Davidsen T.M."/>
            <person name="Wayne K.J."/>
            <person name="Tettelin H."/>
            <person name="Glass J.I."/>
            <person name="Rusch D."/>
            <person name="Podicherti R."/>
            <person name="Tsui H.-C.T."/>
            <person name="Winkler M.E."/>
        </authorList>
    </citation>
    <scope>NUCLEOTIDE SEQUENCE</scope>
</reference>
<feature type="region of interest" description="Disordered" evidence="1">
    <location>
        <begin position="1"/>
        <end position="22"/>
    </location>
</feature>
<dbReference type="AlphaFoldDB" id="A0A382SJ86"/>
<proteinExistence type="predicted"/>
<dbReference type="SUPFAM" id="SSF89550">
    <property type="entry name" value="PHP domain-like"/>
    <property type="match status" value="1"/>
</dbReference>
<feature type="compositionally biased region" description="Polar residues" evidence="1">
    <location>
        <begin position="9"/>
        <end position="22"/>
    </location>
</feature>
<protein>
    <submittedName>
        <fullName evidence="2">Uncharacterized protein</fullName>
    </submittedName>
</protein>
<dbReference type="Gene3D" id="3.20.20.140">
    <property type="entry name" value="Metal-dependent hydrolases"/>
    <property type="match status" value="1"/>
</dbReference>